<keyword evidence="1" id="KW-1133">Transmembrane helix</keyword>
<dbReference type="AlphaFoldDB" id="A0A5C6TWF8"/>
<sequence>MKWTSMLAIYVLFWTISLFVVLPFGVRTHDEEGTRPEIGHADSAPVNFSFGRVALRTTILAAAAFGVFYANYVYGWIDANMMGWTT</sequence>
<evidence type="ECO:0000313" key="3">
    <source>
        <dbReference type="Proteomes" id="UP000321249"/>
    </source>
</evidence>
<dbReference type="EMBL" id="VOQQ01000001">
    <property type="protein sequence ID" value="TXC64566.1"/>
    <property type="molecule type" value="Genomic_DNA"/>
</dbReference>
<name>A0A5C6TWF8_9SPHN</name>
<keyword evidence="1" id="KW-0472">Membrane</keyword>
<dbReference type="Proteomes" id="UP000321249">
    <property type="component" value="Unassembled WGS sequence"/>
</dbReference>
<feature type="transmembrane region" description="Helical" evidence="1">
    <location>
        <begin position="7"/>
        <end position="26"/>
    </location>
</feature>
<dbReference type="RefSeq" id="WP_147043989.1">
    <property type="nucleotide sequence ID" value="NZ_BAABIR010000001.1"/>
</dbReference>
<reference evidence="2 3" key="1">
    <citation type="journal article" date="2015" name="J. Microbiol.">
        <title>Sphingosinicella ginsenosidimutans sp. nov., with ginsenoside converting activity.</title>
        <authorList>
            <person name="Kim J.K."/>
            <person name="Kang M.S."/>
            <person name="Park S.C."/>
            <person name="Kim K.M."/>
            <person name="Choi K."/>
            <person name="Yoon M.H."/>
            <person name="Im W.T."/>
        </authorList>
    </citation>
    <scope>NUCLEOTIDE SEQUENCE [LARGE SCALE GENOMIC DNA]</scope>
    <source>
        <strain evidence="2 3">BS-11</strain>
    </source>
</reference>
<evidence type="ECO:0000256" key="1">
    <source>
        <dbReference type="SAM" id="Phobius"/>
    </source>
</evidence>
<dbReference type="OrthoDB" id="9804637at2"/>
<accession>A0A5C6TWF8</accession>
<protein>
    <submittedName>
        <fullName evidence="2">DUF1467 family protein</fullName>
    </submittedName>
</protein>
<keyword evidence="3" id="KW-1185">Reference proteome</keyword>
<dbReference type="Pfam" id="PF07330">
    <property type="entry name" value="DUF1467"/>
    <property type="match status" value="1"/>
</dbReference>
<proteinExistence type="predicted"/>
<gene>
    <name evidence="2" type="ORF">FRZ32_13440</name>
</gene>
<evidence type="ECO:0000313" key="2">
    <source>
        <dbReference type="EMBL" id="TXC64566.1"/>
    </source>
</evidence>
<keyword evidence="1" id="KW-0812">Transmembrane</keyword>
<dbReference type="InterPro" id="IPR009935">
    <property type="entry name" value="DUF1467"/>
</dbReference>
<organism evidence="2 3">
    <name type="scientific">Allosphingosinicella ginsenosidimutans</name>
    <dbReference type="NCBI Taxonomy" id="1176539"/>
    <lineage>
        <taxon>Bacteria</taxon>
        <taxon>Pseudomonadati</taxon>
        <taxon>Pseudomonadota</taxon>
        <taxon>Alphaproteobacteria</taxon>
        <taxon>Sphingomonadales</taxon>
        <taxon>Sphingomonadaceae</taxon>
        <taxon>Allosphingosinicella</taxon>
    </lineage>
</organism>
<comment type="caution">
    <text evidence="2">The sequence shown here is derived from an EMBL/GenBank/DDBJ whole genome shotgun (WGS) entry which is preliminary data.</text>
</comment>
<feature type="transmembrane region" description="Helical" evidence="1">
    <location>
        <begin position="53"/>
        <end position="74"/>
    </location>
</feature>